<reference evidence="7" key="1">
    <citation type="journal article" date="2022" name="Int. J. Syst. Evol. Microbiol.">
        <title>Anaeromyxobacter oryzae sp. nov., Anaeromyxobacter diazotrophicus sp. nov. and Anaeromyxobacter paludicola sp. nov., isolated from paddy soils.</title>
        <authorList>
            <person name="Itoh H."/>
            <person name="Xu Z."/>
            <person name="Mise K."/>
            <person name="Masuda Y."/>
            <person name="Ushijima N."/>
            <person name="Hayakawa C."/>
            <person name="Shiratori Y."/>
            <person name="Senoo K."/>
        </authorList>
    </citation>
    <scope>NUCLEOTIDE SEQUENCE [LARGE SCALE GENOMIC DNA]</scope>
    <source>
        <strain evidence="7">Red630</strain>
    </source>
</reference>
<evidence type="ECO:0000256" key="2">
    <source>
        <dbReference type="ARBA" id="ARBA00022679"/>
    </source>
</evidence>
<dbReference type="InterPro" id="IPR002201">
    <property type="entry name" value="Glyco_trans_9"/>
</dbReference>
<evidence type="ECO:0000256" key="4">
    <source>
        <dbReference type="ARBA" id="ARBA00044042"/>
    </source>
</evidence>
<dbReference type="EMBL" id="AP025592">
    <property type="protein sequence ID" value="BDG08159.1"/>
    <property type="molecule type" value="Genomic_DNA"/>
</dbReference>
<dbReference type="EC" id="2.4.99.24" evidence="4"/>
<keyword evidence="2" id="KW-0808">Transferase</keyword>
<gene>
    <name evidence="6" type="ORF">AMPC_12720</name>
</gene>
<organism evidence="6 7">
    <name type="scientific">Anaeromyxobacter paludicola</name>
    <dbReference type="NCBI Taxonomy" id="2918171"/>
    <lineage>
        <taxon>Bacteria</taxon>
        <taxon>Pseudomonadati</taxon>
        <taxon>Myxococcota</taxon>
        <taxon>Myxococcia</taxon>
        <taxon>Myxococcales</taxon>
        <taxon>Cystobacterineae</taxon>
        <taxon>Anaeromyxobacteraceae</taxon>
        <taxon>Anaeromyxobacter</taxon>
    </lineage>
</organism>
<evidence type="ECO:0000313" key="6">
    <source>
        <dbReference type="EMBL" id="BDG08159.1"/>
    </source>
</evidence>
<accession>A0ABN6N7Z5</accession>
<dbReference type="CDD" id="cd03789">
    <property type="entry name" value="GT9_LPS_heptosyltransferase"/>
    <property type="match status" value="1"/>
</dbReference>
<keyword evidence="7" id="KW-1185">Reference proteome</keyword>
<dbReference type="Pfam" id="PF01075">
    <property type="entry name" value="Glyco_transf_9"/>
    <property type="match status" value="1"/>
</dbReference>
<evidence type="ECO:0000313" key="7">
    <source>
        <dbReference type="Proteomes" id="UP001162734"/>
    </source>
</evidence>
<dbReference type="Gene3D" id="3.40.50.2000">
    <property type="entry name" value="Glycogen Phosphorylase B"/>
    <property type="match status" value="2"/>
</dbReference>
<dbReference type="RefSeq" id="WP_248345344.1">
    <property type="nucleotide sequence ID" value="NZ_AP025592.1"/>
</dbReference>
<dbReference type="SUPFAM" id="SSF53756">
    <property type="entry name" value="UDP-Glycosyltransferase/glycogen phosphorylase"/>
    <property type="match status" value="1"/>
</dbReference>
<dbReference type="PANTHER" id="PTHR30160">
    <property type="entry name" value="TETRAACYLDISACCHARIDE 4'-KINASE-RELATED"/>
    <property type="match status" value="1"/>
</dbReference>
<keyword evidence="1" id="KW-0328">Glycosyltransferase</keyword>
<proteinExistence type="inferred from homology"/>
<dbReference type="InterPro" id="IPR011910">
    <property type="entry name" value="RfaF"/>
</dbReference>
<name>A0ABN6N7Z5_9BACT</name>
<evidence type="ECO:0000256" key="5">
    <source>
        <dbReference type="ARBA" id="ARBA00047503"/>
    </source>
</evidence>
<comment type="catalytic activity">
    <reaction evidence="5">
        <text>an L-alpha-D-Hep-(1-&gt;5)-[alpha-Kdo-(2-&gt;4)]-alpha-Kdo-(2-&gt;6)-lipid A + ADP-L-glycero-beta-D-manno-heptose = an L-alpha-D-Hep-(1-&gt;3)-L-alpha-D-Hep-(1-&gt;5)-[alpha-Kdo-(2-&gt;4)]-alpha-Kdo-(2-&gt;6)-lipid A + ADP + H(+)</text>
        <dbReference type="Rhea" id="RHEA:74071"/>
        <dbReference type="ChEBI" id="CHEBI:15378"/>
        <dbReference type="ChEBI" id="CHEBI:61506"/>
        <dbReference type="ChEBI" id="CHEBI:193068"/>
        <dbReference type="ChEBI" id="CHEBI:193069"/>
        <dbReference type="ChEBI" id="CHEBI:456216"/>
        <dbReference type="EC" id="2.4.99.24"/>
    </reaction>
</comment>
<dbReference type="Proteomes" id="UP001162734">
    <property type="component" value="Chromosome"/>
</dbReference>
<evidence type="ECO:0000256" key="1">
    <source>
        <dbReference type="ARBA" id="ARBA00022676"/>
    </source>
</evidence>
<protein>
    <recommendedName>
        <fullName evidence="4">lipopolysaccharide heptosyltransferase II</fullName>
        <ecNumber evidence="4">2.4.99.24</ecNumber>
    </recommendedName>
</protein>
<dbReference type="InterPro" id="IPR051199">
    <property type="entry name" value="LPS_LOS_Heptosyltrfase"/>
</dbReference>
<sequence>MSAPSPRAILLVRYSALGDVVLATSLLAPLKERFPEARLEWVTDPAFVPLLHGLPELAAVHALHRDVPERALQLRDQLKGRFDVVVDLQNKVRSAVVARAAAPVRLVFRRRSPGQAVLSLVGKDQILQRAHATRLYAEVLAPLGVTGPGPLRIHLSPRARALAADALGKARAPLVAIAPGARWATKRWPAQAFARVADALAAEGAAIVLAGGPGDREALEAVRAAMRAPVAADLSPLPLDALAAALARVDLLVANDSGPVHLAAAVGTPSVAVFGPTSPVRWGPPAPSRVVALGISCAPCSNHGGHVCPRGHHRCLADLEPRAVLEAARELLA</sequence>
<comment type="similarity">
    <text evidence="3">Belongs to the glycosyltransferase 9 family.</text>
</comment>
<evidence type="ECO:0000256" key="3">
    <source>
        <dbReference type="ARBA" id="ARBA00043995"/>
    </source>
</evidence>
<dbReference type="NCBIfam" id="TIGR02195">
    <property type="entry name" value="heptsyl_trn_II"/>
    <property type="match status" value="1"/>
</dbReference>